<keyword evidence="3" id="KW-1185">Reference proteome</keyword>
<dbReference type="RefSeq" id="XP_003022620.1">
    <property type="nucleotide sequence ID" value="XM_003022574.1"/>
</dbReference>
<protein>
    <submittedName>
        <fullName evidence="2">Uncharacterized protein</fullName>
    </submittedName>
</protein>
<dbReference type="HOGENOM" id="CLU_3175710_0_0_1"/>
<proteinExistence type="predicted"/>
<dbReference type="Proteomes" id="UP000008383">
    <property type="component" value="Unassembled WGS sequence"/>
</dbReference>
<evidence type="ECO:0000313" key="3">
    <source>
        <dbReference type="Proteomes" id="UP000008383"/>
    </source>
</evidence>
<name>D4D842_TRIVH</name>
<feature type="region of interest" description="Disordered" evidence="1">
    <location>
        <begin position="12"/>
        <end position="47"/>
    </location>
</feature>
<dbReference type="GeneID" id="9581279"/>
<feature type="compositionally biased region" description="Basic and acidic residues" evidence="1">
    <location>
        <begin position="16"/>
        <end position="47"/>
    </location>
</feature>
<organism evidence="2 3">
    <name type="scientific">Trichophyton verrucosum (strain HKI 0517)</name>
    <dbReference type="NCBI Taxonomy" id="663202"/>
    <lineage>
        <taxon>Eukaryota</taxon>
        <taxon>Fungi</taxon>
        <taxon>Dikarya</taxon>
        <taxon>Ascomycota</taxon>
        <taxon>Pezizomycotina</taxon>
        <taxon>Eurotiomycetes</taxon>
        <taxon>Eurotiomycetidae</taxon>
        <taxon>Onygenales</taxon>
        <taxon>Arthrodermataceae</taxon>
        <taxon>Trichophyton</taxon>
    </lineage>
</organism>
<evidence type="ECO:0000313" key="2">
    <source>
        <dbReference type="EMBL" id="EFE42002.1"/>
    </source>
</evidence>
<comment type="caution">
    <text evidence="2">The sequence shown here is derived from an EMBL/GenBank/DDBJ whole genome shotgun (WGS) entry which is preliminary data.</text>
</comment>
<sequence>MPFSFSFLLASLDINDAEKQSGGEEKKEKETENHDGRRETTGKIKGE</sequence>
<reference evidence="3" key="1">
    <citation type="journal article" date="2011" name="Genome Biol.">
        <title>Comparative and functional genomics provide insights into the pathogenicity of dermatophytic fungi.</title>
        <authorList>
            <person name="Burmester A."/>
            <person name="Shelest E."/>
            <person name="Gloeckner G."/>
            <person name="Heddergott C."/>
            <person name="Schindler S."/>
            <person name="Staib P."/>
            <person name="Heidel A."/>
            <person name="Felder M."/>
            <person name="Petzold A."/>
            <person name="Szafranski K."/>
            <person name="Feuermann M."/>
            <person name="Pedruzzi I."/>
            <person name="Priebe S."/>
            <person name="Groth M."/>
            <person name="Winkler R."/>
            <person name="Li W."/>
            <person name="Kniemeyer O."/>
            <person name="Schroeckh V."/>
            <person name="Hertweck C."/>
            <person name="Hube B."/>
            <person name="White T.C."/>
            <person name="Platzer M."/>
            <person name="Guthke R."/>
            <person name="Heitman J."/>
            <person name="Woestemeyer J."/>
            <person name="Zipfel P.F."/>
            <person name="Monod M."/>
            <person name="Brakhage A.A."/>
        </authorList>
    </citation>
    <scope>NUCLEOTIDE SEQUENCE [LARGE SCALE GENOMIC DNA]</scope>
    <source>
        <strain evidence="3">HKI 0517</strain>
    </source>
</reference>
<accession>D4D842</accession>
<dbReference type="KEGG" id="tve:TRV_03277"/>
<dbReference type="AlphaFoldDB" id="D4D842"/>
<gene>
    <name evidence="2" type="ORF">TRV_03277</name>
</gene>
<evidence type="ECO:0000256" key="1">
    <source>
        <dbReference type="SAM" id="MobiDB-lite"/>
    </source>
</evidence>
<dbReference type="EMBL" id="ACYE01000167">
    <property type="protein sequence ID" value="EFE42002.1"/>
    <property type="molecule type" value="Genomic_DNA"/>
</dbReference>